<keyword evidence="2" id="KW-1185">Reference proteome</keyword>
<reference evidence="1" key="1">
    <citation type="submission" date="2025-08" db="UniProtKB">
        <authorList>
            <consortium name="Ensembl"/>
        </authorList>
    </citation>
    <scope>IDENTIFICATION</scope>
</reference>
<protein>
    <submittedName>
        <fullName evidence="1">Uncharacterized protein</fullName>
    </submittedName>
</protein>
<name>A0A3B3SRQ9_9TELE</name>
<dbReference type="Proteomes" id="UP000261540">
    <property type="component" value="Unplaced"/>
</dbReference>
<evidence type="ECO:0000313" key="1">
    <source>
        <dbReference type="Ensembl" id="ENSPKIP00000033387.1"/>
    </source>
</evidence>
<organism evidence="1 2">
    <name type="scientific">Paramormyrops kingsleyae</name>
    <dbReference type="NCBI Taxonomy" id="1676925"/>
    <lineage>
        <taxon>Eukaryota</taxon>
        <taxon>Metazoa</taxon>
        <taxon>Chordata</taxon>
        <taxon>Craniata</taxon>
        <taxon>Vertebrata</taxon>
        <taxon>Euteleostomi</taxon>
        <taxon>Actinopterygii</taxon>
        <taxon>Neopterygii</taxon>
        <taxon>Teleostei</taxon>
        <taxon>Osteoglossocephala</taxon>
        <taxon>Osteoglossomorpha</taxon>
        <taxon>Osteoglossiformes</taxon>
        <taxon>Mormyridae</taxon>
        <taxon>Paramormyrops</taxon>
    </lineage>
</organism>
<dbReference type="Ensembl" id="ENSPKIT00000014277.1">
    <property type="protein sequence ID" value="ENSPKIP00000033387.1"/>
    <property type="gene ID" value="ENSPKIG00000013120.1"/>
</dbReference>
<reference evidence="1" key="2">
    <citation type="submission" date="2025-09" db="UniProtKB">
        <authorList>
            <consortium name="Ensembl"/>
        </authorList>
    </citation>
    <scope>IDENTIFICATION</scope>
</reference>
<dbReference type="AlphaFoldDB" id="A0A3B3SRQ9"/>
<sequence length="22" mass="2305">GAFDYWGKGTMVTVTSGKGKLT</sequence>
<proteinExistence type="predicted"/>
<accession>A0A3B3SRQ9</accession>
<evidence type="ECO:0000313" key="2">
    <source>
        <dbReference type="Proteomes" id="UP000261540"/>
    </source>
</evidence>